<keyword evidence="5 9" id="KW-0697">Rotamase</keyword>
<dbReference type="OrthoDB" id="9808891at2"/>
<name>A0A518EZB2_9BACT</name>
<gene>
    <name evidence="12" type="primary">slyD_2</name>
    <name evidence="12" type="ORF">Poly30_49770</name>
</gene>
<comment type="function">
    <text evidence="8">Also involved in hydrogenase metallocenter assembly, probably by participating in the nickel insertion step. This function in hydrogenase biosynthesis requires chaperone activity and the presence of the metal-binding domain, but not PPIase activity.</text>
</comment>
<sequence>MTQANTIADGSVVTMHYKLVLGDGQVVDSSEGSEPLAYLHGSGNIVPGLESAMSGKAEGQKFDVKVTPEEGYGPRHDEAVQTVPRTMFPPDAQLEAGIQFQATDEQQRPIMGTIKEVSDETVTVDFNHPLAGQELNFSIEVVEVRAATAEEKEHGHVHGPGGHHH</sequence>
<dbReference type="PANTHER" id="PTHR47861">
    <property type="entry name" value="FKBP-TYPE PEPTIDYL-PROLYL CIS-TRANS ISOMERASE SLYD"/>
    <property type="match status" value="1"/>
</dbReference>
<keyword evidence="13" id="KW-1185">Reference proteome</keyword>
<dbReference type="RefSeq" id="WP_145203739.1">
    <property type="nucleotide sequence ID" value="NZ_CP036434.1"/>
</dbReference>
<feature type="domain" description="PPIase FKBP-type" evidence="11">
    <location>
        <begin position="10"/>
        <end position="104"/>
    </location>
</feature>
<evidence type="ECO:0000256" key="3">
    <source>
        <dbReference type="ARBA" id="ARBA00006577"/>
    </source>
</evidence>
<dbReference type="EMBL" id="CP036434">
    <property type="protein sequence ID" value="QDV09419.1"/>
    <property type="molecule type" value="Genomic_DNA"/>
</dbReference>
<evidence type="ECO:0000313" key="13">
    <source>
        <dbReference type="Proteomes" id="UP000320390"/>
    </source>
</evidence>
<keyword evidence="7 9" id="KW-0413">Isomerase</keyword>
<accession>A0A518EZB2</accession>
<evidence type="ECO:0000259" key="11">
    <source>
        <dbReference type="PROSITE" id="PS50059"/>
    </source>
</evidence>
<dbReference type="Gene3D" id="3.10.50.40">
    <property type="match status" value="1"/>
</dbReference>
<dbReference type="GO" id="GO:0003755">
    <property type="term" value="F:peptidyl-prolyl cis-trans isomerase activity"/>
    <property type="evidence" value="ECO:0007669"/>
    <property type="project" value="UniProtKB-UniRule"/>
</dbReference>
<dbReference type="Pfam" id="PF00254">
    <property type="entry name" value="FKBP_C"/>
    <property type="match status" value="1"/>
</dbReference>
<organism evidence="12 13">
    <name type="scientific">Saltatorellus ferox</name>
    <dbReference type="NCBI Taxonomy" id="2528018"/>
    <lineage>
        <taxon>Bacteria</taxon>
        <taxon>Pseudomonadati</taxon>
        <taxon>Planctomycetota</taxon>
        <taxon>Planctomycetia</taxon>
        <taxon>Planctomycetia incertae sedis</taxon>
        <taxon>Saltatorellus</taxon>
    </lineage>
</organism>
<proteinExistence type="inferred from homology"/>
<comment type="similarity">
    <text evidence="3 10">Belongs to the FKBP-type PPIase family.</text>
</comment>
<dbReference type="GO" id="GO:0005737">
    <property type="term" value="C:cytoplasm"/>
    <property type="evidence" value="ECO:0007669"/>
    <property type="project" value="UniProtKB-SubCell"/>
</dbReference>
<dbReference type="PANTHER" id="PTHR47861:SF3">
    <property type="entry name" value="FKBP-TYPE PEPTIDYL-PROLYL CIS-TRANS ISOMERASE SLYD"/>
    <property type="match status" value="1"/>
</dbReference>
<dbReference type="PROSITE" id="PS50059">
    <property type="entry name" value="FKBP_PPIASE"/>
    <property type="match status" value="1"/>
</dbReference>
<evidence type="ECO:0000256" key="10">
    <source>
        <dbReference type="RuleBase" id="RU003915"/>
    </source>
</evidence>
<evidence type="ECO:0000256" key="5">
    <source>
        <dbReference type="ARBA" id="ARBA00023110"/>
    </source>
</evidence>
<dbReference type="GO" id="GO:0042026">
    <property type="term" value="P:protein refolding"/>
    <property type="evidence" value="ECO:0007669"/>
    <property type="project" value="UniProtKB-ARBA"/>
</dbReference>
<dbReference type="AlphaFoldDB" id="A0A518EZB2"/>
<evidence type="ECO:0000313" key="12">
    <source>
        <dbReference type="EMBL" id="QDV09419.1"/>
    </source>
</evidence>
<evidence type="ECO:0000256" key="8">
    <source>
        <dbReference type="ARBA" id="ARBA00037071"/>
    </source>
</evidence>
<comment type="catalytic activity">
    <reaction evidence="1 9 10">
        <text>[protein]-peptidylproline (omega=180) = [protein]-peptidylproline (omega=0)</text>
        <dbReference type="Rhea" id="RHEA:16237"/>
        <dbReference type="Rhea" id="RHEA-COMP:10747"/>
        <dbReference type="Rhea" id="RHEA-COMP:10748"/>
        <dbReference type="ChEBI" id="CHEBI:83833"/>
        <dbReference type="ChEBI" id="CHEBI:83834"/>
        <dbReference type="EC" id="5.2.1.8"/>
    </reaction>
</comment>
<evidence type="ECO:0000256" key="2">
    <source>
        <dbReference type="ARBA" id="ARBA00004496"/>
    </source>
</evidence>
<dbReference type="SUPFAM" id="SSF54534">
    <property type="entry name" value="FKBP-like"/>
    <property type="match status" value="1"/>
</dbReference>
<dbReference type="InterPro" id="IPR001179">
    <property type="entry name" value="PPIase_FKBP_dom"/>
</dbReference>
<evidence type="ECO:0000256" key="1">
    <source>
        <dbReference type="ARBA" id="ARBA00000971"/>
    </source>
</evidence>
<reference evidence="12 13" key="1">
    <citation type="submission" date="2019-02" db="EMBL/GenBank/DDBJ databases">
        <title>Deep-cultivation of Planctomycetes and their phenomic and genomic characterization uncovers novel biology.</title>
        <authorList>
            <person name="Wiegand S."/>
            <person name="Jogler M."/>
            <person name="Boedeker C."/>
            <person name="Pinto D."/>
            <person name="Vollmers J."/>
            <person name="Rivas-Marin E."/>
            <person name="Kohn T."/>
            <person name="Peeters S.H."/>
            <person name="Heuer A."/>
            <person name="Rast P."/>
            <person name="Oberbeckmann S."/>
            <person name="Bunk B."/>
            <person name="Jeske O."/>
            <person name="Meyerdierks A."/>
            <person name="Storesund J.E."/>
            <person name="Kallscheuer N."/>
            <person name="Luecker S."/>
            <person name="Lage O.M."/>
            <person name="Pohl T."/>
            <person name="Merkel B.J."/>
            <person name="Hornburger P."/>
            <person name="Mueller R.-W."/>
            <person name="Bruemmer F."/>
            <person name="Labrenz M."/>
            <person name="Spormann A.M."/>
            <person name="Op den Camp H."/>
            <person name="Overmann J."/>
            <person name="Amann R."/>
            <person name="Jetten M.S.M."/>
            <person name="Mascher T."/>
            <person name="Medema M.H."/>
            <person name="Devos D.P."/>
            <person name="Kaster A.-K."/>
            <person name="Ovreas L."/>
            <person name="Rohde M."/>
            <person name="Galperin M.Y."/>
            <person name="Jogler C."/>
        </authorList>
    </citation>
    <scope>NUCLEOTIDE SEQUENCE [LARGE SCALE GENOMIC DNA]</scope>
    <source>
        <strain evidence="12 13">Poly30</strain>
    </source>
</reference>
<evidence type="ECO:0000256" key="6">
    <source>
        <dbReference type="ARBA" id="ARBA00023186"/>
    </source>
</evidence>
<dbReference type="InterPro" id="IPR046357">
    <property type="entry name" value="PPIase_dom_sf"/>
</dbReference>
<protein>
    <recommendedName>
        <fullName evidence="10">Peptidyl-prolyl cis-trans isomerase</fullName>
        <ecNumber evidence="10">5.2.1.8</ecNumber>
    </recommendedName>
</protein>
<evidence type="ECO:0000256" key="4">
    <source>
        <dbReference type="ARBA" id="ARBA00022490"/>
    </source>
</evidence>
<dbReference type="Proteomes" id="UP000320390">
    <property type="component" value="Chromosome"/>
</dbReference>
<comment type="subcellular location">
    <subcellularLocation>
        <location evidence="2">Cytoplasm</location>
    </subcellularLocation>
</comment>
<keyword evidence="4" id="KW-0963">Cytoplasm</keyword>
<keyword evidence="6" id="KW-0143">Chaperone</keyword>
<evidence type="ECO:0000256" key="9">
    <source>
        <dbReference type="PROSITE-ProRule" id="PRU00277"/>
    </source>
</evidence>
<dbReference type="EC" id="5.2.1.8" evidence="10"/>
<evidence type="ECO:0000256" key="7">
    <source>
        <dbReference type="ARBA" id="ARBA00023235"/>
    </source>
</evidence>